<accession>A0A392W779</accession>
<feature type="compositionally biased region" description="Basic and acidic residues" evidence="1">
    <location>
        <begin position="15"/>
        <end position="25"/>
    </location>
</feature>
<feature type="non-terminal residue" evidence="2">
    <location>
        <position position="45"/>
    </location>
</feature>
<comment type="caution">
    <text evidence="2">The sequence shown here is derived from an EMBL/GenBank/DDBJ whole genome shotgun (WGS) entry which is preliminary data.</text>
</comment>
<evidence type="ECO:0000313" key="3">
    <source>
        <dbReference type="Proteomes" id="UP000265520"/>
    </source>
</evidence>
<proteinExistence type="predicted"/>
<protein>
    <submittedName>
        <fullName evidence="2">Uncharacterized protein</fullName>
    </submittedName>
</protein>
<dbReference type="EMBL" id="LXQA011391208">
    <property type="protein sequence ID" value="MCI95582.1"/>
    <property type="molecule type" value="Genomic_DNA"/>
</dbReference>
<reference evidence="2 3" key="1">
    <citation type="journal article" date="2018" name="Front. Plant Sci.">
        <title>Red Clover (Trifolium pratense) and Zigzag Clover (T. medium) - A Picture of Genomic Similarities and Differences.</title>
        <authorList>
            <person name="Dluhosova J."/>
            <person name="Istvanek J."/>
            <person name="Nedelnik J."/>
            <person name="Repkova J."/>
        </authorList>
    </citation>
    <scope>NUCLEOTIDE SEQUENCE [LARGE SCALE GENOMIC DNA]</scope>
    <source>
        <strain evidence="3">cv. 10/8</strain>
        <tissue evidence="2">Leaf</tissue>
    </source>
</reference>
<evidence type="ECO:0000256" key="1">
    <source>
        <dbReference type="SAM" id="MobiDB-lite"/>
    </source>
</evidence>
<keyword evidence="3" id="KW-1185">Reference proteome</keyword>
<organism evidence="2 3">
    <name type="scientific">Trifolium medium</name>
    <dbReference type="NCBI Taxonomy" id="97028"/>
    <lineage>
        <taxon>Eukaryota</taxon>
        <taxon>Viridiplantae</taxon>
        <taxon>Streptophyta</taxon>
        <taxon>Embryophyta</taxon>
        <taxon>Tracheophyta</taxon>
        <taxon>Spermatophyta</taxon>
        <taxon>Magnoliopsida</taxon>
        <taxon>eudicotyledons</taxon>
        <taxon>Gunneridae</taxon>
        <taxon>Pentapetalae</taxon>
        <taxon>rosids</taxon>
        <taxon>fabids</taxon>
        <taxon>Fabales</taxon>
        <taxon>Fabaceae</taxon>
        <taxon>Papilionoideae</taxon>
        <taxon>50 kb inversion clade</taxon>
        <taxon>NPAAA clade</taxon>
        <taxon>Hologalegina</taxon>
        <taxon>IRL clade</taxon>
        <taxon>Trifolieae</taxon>
        <taxon>Trifolium</taxon>
    </lineage>
</organism>
<dbReference type="AlphaFoldDB" id="A0A392W779"/>
<evidence type="ECO:0000313" key="2">
    <source>
        <dbReference type="EMBL" id="MCI95582.1"/>
    </source>
</evidence>
<sequence>MREGKSGTRKKKGRKGVEKGCDKPSVELVGGRLRESGDDEGRPTK</sequence>
<feature type="region of interest" description="Disordered" evidence="1">
    <location>
        <begin position="1"/>
        <end position="45"/>
    </location>
</feature>
<name>A0A392W779_9FABA</name>
<feature type="compositionally biased region" description="Basic and acidic residues" evidence="1">
    <location>
        <begin position="32"/>
        <end position="45"/>
    </location>
</feature>
<dbReference type="Proteomes" id="UP000265520">
    <property type="component" value="Unassembled WGS sequence"/>
</dbReference>